<sequence>MRERRLSHQRIALVTSNRHYYQVGDDLALLHALDHVGIEADLVPWTDPSFDWEGCDLVVLRSTWDYYQQRTAFIRWARHVAQCSVLLNPLPIVEWNTNKRYLHDLSLQGIPTIPTHWITPKQPQSDLRDVLAQRGWQQAVLKPAIAAESFGLSLVSTDTKESMQAGQTHLAQMRARGYPVMIQPFYPSVAQESGEHSLIAIAGQITHAVRRVCTLVPDILTQERCVPLEEDEVCLARAVLSRLPPLLYARVDLIRDETGHVRLSELELTEPRLFFAFNVKACEYLVTMLAEMLRTLGEEDLEDGEDDERTAVITALFPARQVDQQGKAQANKS</sequence>
<dbReference type="AlphaFoldDB" id="A0A8J3I247"/>
<comment type="caution">
    <text evidence="1">The sequence shown here is derived from an EMBL/GenBank/DDBJ whole genome shotgun (WGS) entry which is preliminary data.</text>
</comment>
<dbReference type="RefSeq" id="WP_220197829.1">
    <property type="nucleotide sequence ID" value="NZ_BNJF01000004.1"/>
</dbReference>
<gene>
    <name evidence="1" type="ORF">KSX_68100</name>
</gene>
<reference evidence="1" key="1">
    <citation type="submission" date="2020-10" db="EMBL/GenBank/DDBJ databases">
        <title>Taxonomic study of unclassified bacteria belonging to the class Ktedonobacteria.</title>
        <authorList>
            <person name="Yabe S."/>
            <person name="Wang C.M."/>
            <person name="Zheng Y."/>
            <person name="Sakai Y."/>
            <person name="Cavaletti L."/>
            <person name="Monciardini P."/>
            <person name="Donadio S."/>
        </authorList>
    </citation>
    <scope>NUCLEOTIDE SEQUENCE</scope>
    <source>
        <strain evidence="1">SOSP1-1</strain>
    </source>
</reference>
<accession>A0A8J3I247</accession>
<dbReference type="PANTHER" id="PTHR39217:SF1">
    <property type="entry name" value="GLUTATHIONE SYNTHETASE"/>
    <property type="match status" value="1"/>
</dbReference>
<organism evidence="1 2">
    <name type="scientific">Ktedonospora formicarum</name>
    <dbReference type="NCBI Taxonomy" id="2778364"/>
    <lineage>
        <taxon>Bacteria</taxon>
        <taxon>Bacillati</taxon>
        <taxon>Chloroflexota</taxon>
        <taxon>Ktedonobacteria</taxon>
        <taxon>Ktedonobacterales</taxon>
        <taxon>Ktedonobacteraceae</taxon>
        <taxon>Ktedonospora</taxon>
    </lineage>
</organism>
<dbReference type="InterPro" id="IPR053191">
    <property type="entry name" value="DcsG_Biosynth_Enzyme"/>
</dbReference>
<evidence type="ECO:0008006" key="3">
    <source>
        <dbReference type="Google" id="ProtNLM"/>
    </source>
</evidence>
<dbReference type="EMBL" id="BNJF01000004">
    <property type="protein sequence ID" value="GHO48647.1"/>
    <property type="molecule type" value="Genomic_DNA"/>
</dbReference>
<dbReference type="SUPFAM" id="SSF56059">
    <property type="entry name" value="Glutathione synthetase ATP-binding domain-like"/>
    <property type="match status" value="1"/>
</dbReference>
<protein>
    <recommendedName>
        <fullName evidence="3">ATP-grasp domain-containing protein</fullName>
    </recommendedName>
</protein>
<name>A0A8J3I247_9CHLR</name>
<evidence type="ECO:0000313" key="2">
    <source>
        <dbReference type="Proteomes" id="UP000612362"/>
    </source>
</evidence>
<proteinExistence type="predicted"/>
<dbReference type="Proteomes" id="UP000612362">
    <property type="component" value="Unassembled WGS sequence"/>
</dbReference>
<keyword evidence="2" id="KW-1185">Reference proteome</keyword>
<dbReference type="PANTHER" id="PTHR39217">
    <property type="match status" value="1"/>
</dbReference>
<evidence type="ECO:0000313" key="1">
    <source>
        <dbReference type="EMBL" id="GHO48647.1"/>
    </source>
</evidence>